<dbReference type="Proteomes" id="UP000094936">
    <property type="component" value="Unassembled WGS sequence"/>
</dbReference>
<dbReference type="InterPro" id="IPR021255">
    <property type="entry name" value="DUF2807"/>
</dbReference>
<feature type="domain" description="Putative auto-transporter adhesin head GIN" evidence="2">
    <location>
        <begin position="36"/>
        <end position="160"/>
    </location>
</feature>
<evidence type="ECO:0000256" key="1">
    <source>
        <dbReference type="SAM" id="SignalP"/>
    </source>
</evidence>
<feature type="chain" id="PRO_5008673402" description="Putative auto-transporter adhesin head GIN domain-containing protein" evidence="1">
    <location>
        <begin position="26"/>
        <end position="223"/>
    </location>
</feature>
<gene>
    <name evidence="3" type="ORF">A8L45_00940</name>
</gene>
<dbReference type="EMBL" id="LYBM01000001">
    <property type="protein sequence ID" value="ODA36201.1"/>
    <property type="molecule type" value="Genomic_DNA"/>
</dbReference>
<evidence type="ECO:0000313" key="3">
    <source>
        <dbReference type="EMBL" id="ODA36201.1"/>
    </source>
</evidence>
<comment type="caution">
    <text evidence="3">The sequence shown here is derived from an EMBL/GenBank/DDBJ whole genome shotgun (WGS) entry which is preliminary data.</text>
</comment>
<dbReference type="Gene3D" id="2.160.20.120">
    <property type="match status" value="1"/>
</dbReference>
<organism evidence="3 4">
    <name type="scientific">Veronia pacifica</name>
    <dbReference type="NCBI Taxonomy" id="1080227"/>
    <lineage>
        <taxon>Bacteria</taxon>
        <taxon>Pseudomonadati</taxon>
        <taxon>Pseudomonadota</taxon>
        <taxon>Gammaproteobacteria</taxon>
        <taxon>Vibrionales</taxon>
        <taxon>Vibrionaceae</taxon>
        <taxon>Veronia</taxon>
    </lineage>
</organism>
<evidence type="ECO:0000313" key="4">
    <source>
        <dbReference type="Proteomes" id="UP000094936"/>
    </source>
</evidence>
<name>A0A1C3ESJ8_9GAMM</name>
<dbReference type="OrthoDB" id="680270at2"/>
<dbReference type="Pfam" id="PF10988">
    <property type="entry name" value="DUF2807"/>
    <property type="match status" value="1"/>
</dbReference>
<evidence type="ECO:0000259" key="2">
    <source>
        <dbReference type="Pfam" id="PF10988"/>
    </source>
</evidence>
<sequence length="223" mass="23074">MAISNTSIKSMGTGLLLSISLVASAGADQQTFSPSQFTSVDLSKSLEVNFRCGSSPKVEARGTKKALENLQLSSDGGKLRITNDQFGDSWFDNDAVKLTITVSKPLSSVRAGLGVLLSVPECAVSGDSLDVDGYMGAKISVTGKSESLSLKLSHGAVFNENNEPFSVKKTLIDMEMGASATLCDTLAVSGDQSFGSSIAISKDTVNSVNSSMGASVTHSTCLG</sequence>
<keyword evidence="4" id="KW-1185">Reference proteome</keyword>
<feature type="signal peptide" evidence="1">
    <location>
        <begin position="1"/>
        <end position="25"/>
    </location>
</feature>
<protein>
    <recommendedName>
        <fullName evidence="2">Putative auto-transporter adhesin head GIN domain-containing protein</fullName>
    </recommendedName>
</protein>
<dbReference type="AlphaFoldDB" id="A0A1C3ESJ8"/>
<reference evidence="3 4" key="1">
    <citation type="submission" date="2016-05" db="EMBL/GenBank/DDBJ databases">
        <title>Genomic Taxonomy of the Vibrionaceae.</title>
        <authorList>
            <person name="Gomez-Gil B."/>
            <person name="Enciso-Ibarra J."/>
        </authorList>
    </citation>
    <scope>NUCLEOTIDE SEQUENCE [LARGE SCALE GENOMIC DNA]</scope>
    <source>
        <strain evidence="3 4">CAIM 1920</strain>
    </source>
</reference>
<accession>A0A1C3ESJ8</accession>
<keyword evidence="1" id="KW-0732">Signal</keyword>
<proteinExistence type="predicted"/>
<dbReference type="RefSeq" id="WP_068898269.1">
    <property type="nucleotide sequence ID" value="NZ_JBHUIF010000002.1"/>
</dbReference>